<dbReference type="AlphaFoldDB" id="A0A5N6UTG4"/>
<organism evidence="1 2">
    <name type="scientific">Aspergillus tamarii</name>
    <dbReference type="NCBI Taxonomy" id="41984"/>
    <lineage>
        <taxon>Eukaryota</taxon>
        <taxon>Fungi</taxon>
        <taxon>Dikarya</taxon>
        <taxon>Ascomycota</taxon>
        <taxon>Pezizomycotina</taxon>
        <taxon>Eurotiomycetes</taxon>
        <taxon>Eurotiomycetidae</taxon>
        <taxon>Eurotiales</taxon>
        <taxon>Aspergillaceae</taxon>
        <taxon>Aspergillus</taxon>
        <taxon>Aspergillus subgen. Circumdati</taxon>
    </lineage>
</organism>
<dbReference type="Proteomes" id="UP000326950">
    <property type="component" value="Unassembled WGS sequence"/>
</dbReference>
<dbReference type="OrthoDB" id="4482821at2759"/>
<reference evidence="1 2" key="1">
    <citation type="submission" date="2019-04" db="EMBL/GenBank/DDBJ databases">
        <title>Friends and foes A comparative genomics study of 23 Aspergillus species from section Flavi.</title>
        <authorList>
            <consortium name="DOE Joint Genome Institute"/>
            <person name="Kjaerbolling I."/>
            <person name="Vesth T."/>
            <person name="Frisvad J.C."/>
            <person name="Nybo J.L."/>
            <person name="Theobald S."/>
            <person name="Kildgaard S."/>
            <person name="Isbrandt T."/>
            <person name="Kuo A."/>
            <person name="Sato A."/>
            <person name="Lyhne E.K."/>
            <person name="Kogle M.E."/>
            <person name="Wiebenga A."/>
            <person name="Kun R.S."/>
            <person name="Lubbers R.J."/>
            <person name="Makela M.R."/>
            <person name="Barry K."/>
            <person name="Chovatia M."/>
            <person name="Clum A."/>
            <person name="Daum C."/>
            <person name="Haridas S."/>
            <person name="He G."/>
            <person name="LaButti K."/>
            <person name="Lipzen A."/>
            <person name="Mondo S."/>
            <person name="Riley R."/>
            <person name="Salamov A."/>
            <person name="Simmons B.A."/>
            <person name="Magnuson J.K."/>
            <person name="Henrissat B."/>
            <person name="Mortensen U.H."/>
            <person name="Larsen T.O."/>
            <person name="Devries R.P."/>
            <person name="Grigoriev I.V."/>
            <person name="Machida M."/>
            <person name="Baker S.E."/>
            <person name="Andersen M.R."/>
        </authorList>
    </citation>
    <scope>NUCLEOTIDE SEQUENCE [LARGE SCALE GENOMIC DNA]</scope>
    <source>
        <strain evidence="1 2">CBS 117626</strain>
    </source>
</reference>
<evidence type="ECO:0000313" key="2">
    <source>
        <dbReference type="Proteomes" id="UP000326950"/>
    </source>
</evidence>
<gene>
    <name evidence="1" type="ORF">BDV40DRAFT_266315</name>
</gene>
<name>A0A5N6UTG4_ASPTM</name>
<dbReference type="EMBL" id="ML738635">
    <property type="protein sequence ID" value="KAE8161926.1"/>
    <property type="molecule type" value="Genomic_DNA"/>
</dbReference>
<keyword evidence="2" id="KW-1185">Reference proteome</keyword>
<protein>
    <submittedName>
        <fullName evidence="1">Uncharacterized protein</fullName>
    </submittedName>
</protein>
<accession>A0A5N6UTG4</accession>
<proteinExistence type="predicted"/>
<sequence length="82" mass="8776">MPDHTQKTFRGRFSSTVPPYTVPVSTITYDGDLNGNHSVSGVIGATDMNSQLDNGAVLGGELMPPIDHGYNVMGQGTWSTMF</sequence>
<evidence type="ECO:0000313" key="1">
    <source>
        <dbReference type="EMBL" id="KAE8161926.1"/>
    </source>
</evidence>